<dbReference type="Proteomes" id="UP001205185">
    <property type="component" value="Unassembled WGS sequence"/>
</dbReference>
<proteinExistence type="predicted"/>
<organism evidence="1 2">
    <name type="scientific">Actinokineospora diospyrosa</name>
    <dbReference type="NCBI Taxonomy" id="103728"/>
    <lineage>
        <taxon>Bacteria</taxon>
        <taxon>Bacillati</taxon>
        <taxon>Actinomycetota</taxon>
        <taxon>Actinomycetes</taxon>
        <taxon>Pseudonocardiales</taxon>
        <taxon>Pseudonocardiaceae</taxon>
        <taxon>Actinokineospora</taxon>
    </lineage>
</organism>
<comment type="caution">
    <text evidence="1">The sequence shown here is derived from an EMBL/GenBank/DDBJ whole genome shotgun (WGS) entry which is preliminary data.</text>
</comment>
<evidence type="ECO:0000313" key="1">
    <source>
        <dbReference type="EMBL" id="MCP2271141.1"/>
    </source>
</evidence>
<gene>
    <name evidence="1" type="ORF">LV75_003653</name>
</gene>
<dbReference type="RefSeq" id="WP_253888090.1">
    <property type="nucleotide sequence ID" value="NZ_BAAAVB010000014.1"/>
</dbReference>
<name>A0ABT1IFT1_9PSEU</name>
<protein>
    <submittedName>
        <fullName evidence="1">Uncharacterized protein</fullName>
    </submittedName>
</protein>
<keyword evidence="2" id="KW-1185">Reference proteome</keyword>
<evidence type="ECO:0000313" key="2">
    <source>
        <dbReference type="Proteomes" id="UP001205185"/>
    </source>
</evidence>
<sequence>MPDLTPAEAARWSAFAGLPLPAERHAEVAAMASRMNDLAAVLRELDLGDTEPYRPGGADATV</sequence>
<reference evidence="1 2" key="1">
    <citation type="submission" date="2022-06" db="EMBL/GenBank/DDBJ databases">
        <title>Genomic Encyclopedia of Archaeal and Bacterial Type Strains, Phase II (KMG-II): from individual species to whole genera.</title>
        <authorList>
            <person name="Goeker M."/>
        </authorList>
    </citation>
    <scope>NUCLEOTIDE SEQUENCE [LARGE SCALE GENOMIC DNA]</scope>
    <source>
        <strain evidence="1 2">DSM 44255</strain>
    </source>
</reference>
<dbReference type="EMBL" id="JAMTCO010000008">
    <property type="protein sequence ID" value="MCP2271141.1"/>
    <property type="molecule type" value="Genomic_DNA"/>
</dbReference>
<accession>A0ABT1IFT1</accession>